<dbReference type="GO" id="GO:0042729">
    <property type="term" value="C:DASH complex"/>
    <property type="evidence" value="ECO:0007669"/>
    <property type="project" value="TreeGrafter"/>
</dbReference>
<dbReference type="Pfam" id="PF08227">
    <property type="entry name" value="DASH_Hsk3"/>
    <property type="match status" value="1"/>
</dbReference>
<dbReference type="PANTHER" id="PTHR28289:SF1">
    <property type="entry name" value="DASH COMPLEX SUBUNIT HSK3"/>
    <property type="match status" value="1"/>
</dbReference>
<evidence type="ECO:0000313" key="1">
    <source>
        <dbReference type="EMBL" id="KPV78109.1"/>
    </source>
</evidence>
<dbReference type="OMA" id="WFMASER"/>
<accession>A0A194SBZ0</accession>
<dbReference type="OrthoDB" id="2529348at2759"/>
<protein>
    <submittedName>
        <fullName evidence="1">Uncharacterized protein</fullName>
    </submittedName>
</protein>
<sequence>MSYAPSQSAPTSTTKTRHLQELARQLKELAERTETLKQLSGQTAVHAEWMRQLGGDHAAWFMASERIMLSRVVADEQPASPQREQ</sequence>
<dbReference type="GeneID" id="28974192"/>
<dbReference type="Proteomes" id="UP000053890">
    <property type="component" value="Unassembled WGS sequence"/>
</dbReference>
<dbReference type="GO" id="GO:0008608">
    <property type="term" value="P:attachment of spindle microtubules to kinetochore"/>
    <property type="evidence" value="ECO:0007669"/>
    <property type="project" value="InterPro"/>
</dbReference>
<dbReference type="EMBL" id="KQ474073">
    <property type="protein sequence ID" value="KPV78109.1"/>
    <property type="molecule type" value="Genomic_DNA"/>
</dbReference>
<proteinExistence type="predicted"/>
<reference evidence="1 2" key="1">
    <citation type="journal article" date="2015" name="Front. Microbiol.">
        <title>Genome sequence of the plant growth promoting endophytic yeast Rhodotorula graminis WP1.</title>
        <authorList>
            <person name="Firrincieli A."/>
            <person name="Otillar R."/>
            <person name="Salamov A."/>
            <person name="Schmutz J."/>
            <person name="Khan Z."/>
            <person name="Redman R.S."/>
            <person name="Fleck N.D."/>
            <person name="Lindquist E."/>
            <person name="Grigoriev I.V."/>
            <person name="Doty S.L."/>
        </authorList>
    </citation>
    <scope>NUCLEOTIDE SEQUENCE [LARGE SCALE GENOMIC DNA]</scope>
    <source>
        <strain evidence="1 2">WP1</strain>
    </source>
</reference>
<name>A0A194SBZ0_RHOGW</name>
<dbReference type="InterPro" id="IPR013183">
    <property type="entry name" value="Hsk3-like"/>
</dbReference>
<gene>
    <name evidence="1" type="ORF">RHOBADRAFT_40652</name>
</gene>
<keyword evidence="2" id="KW-1185">Reference proteome</keyword>
<evidence type="ECO:0000313" key="2">
    <source>
        <dbReference type="Proteomes" id="UP000053890"/>
    </source>
</evidence>
<organism evidence="1 2">
    <name type="scientific">Rhodotorula graminis (strain WP1)</name>
    <dbReference type="NCBI Taxonomy" id="578459"/>
    <lineage>
        <taxon>Eukaryota</taxon>
        <taxon>Fungi</taxon>
        <taxon>Dikarya</taxon>
        <taxon>Basidiomycota</taxon>
        <taxon>Pucciniomycotina</taxon>
        <taxon>Microbotryomycetes</taxon>
        <taxon>Sporidiobolales</taxon>
        <taxon>Sporidiobolaceae</taxon>
        <taxon>Rhodotorula</taxon>
    </lineage>
</organism>
<dbReference type="RefSeq" id="XP_018274158.1">
    <property type="nucleotide sequence ID" value="XM_018413743.1"/>
</dbReference>
<dbReference type="InterPro" id="IPR042332">
    <property type="entry name" value="Hsk3"/>
</dbReference>
<dbReference type="AlphaFoldDB" id="A0A194SBZ0"/>
<dbReference type="PANTHER" id="PTHR28289">
    <property type="entry name" value="DASH COMPLEX SUBUNIT HSK3"/>
    <property type="match status" value="1"/>
</dbReference>
<dbReference type="GO" id="GO:0051010">
    <property type="term" value="F:microtubule plus-end binding"/>
    <property type="evidence" value="ECO:0007669"/>
    <property type="project" value="TreeGrafter"/>
</dbReference>